<protein>
    <submittedName>
        <fullName evidence="2">Alpha/beta-hydrolase</fullName>
    </submittedName>
</protein>
<dbReference type="InterPro" id="IPR029058">
    <property type="entry name" value="AB_hydrolase_fold"/>
</dbReference>
<organism evidence="2 3">
    <name type="scientific">Rhizodiscina lignyota</name>
    <dbReference type="NCBI Taxonomy" id="1504668"/>
    <lineage>
        <taxon>Eukaryota</taxon>
        <taxon>Fungi</taxon>
        <taxon>Dikarya</taxon>
        <taxon>Ascomycota</taxon>
        <taxon>Pezizomycotina</taxon>
        <taxon>Dothideomycetes</taxon>
        <taxon>Pleosporomycetidae</taxon>
        <taxon>Aulographales</taxon>
        <taxon>Rhizodiscinaceae</taxon>
        <taxon>Rhizodiscina</taxon>
    </lineage>
</organism>
<name>A0A9P4MB93_9PEZI</name>
<comment type="caution">
    <text evidence="2">The sequence shown here is derived from an EMBL/GenBank/DDBJ whole genome shotgun (WGS) entry which is preliminary data.</text>
</comment>
<keyword evidence="3" id="KW-1185">Reference proteome</keyword>
<sequence>MSTDNSVFSEPFGVLWRSALVKLPRYVPSQIIHLTSPEGPHPFMLSLPSRGKALIPNYVFVPTDLTPDEASSLPVVIDFHGGGFYLGSTLEQAPFCAKMARELRAAVITVDYRLGPIEKYPAAIEDAEDVLRSVLDETFKGYHVLRDAVAAKVKENYKHTDGTVEIPMKVRLDRQRIAISGFSSGGNLALNMALSIGKTENSPAWPSAIPNDFPARVPLLLYYPSLDARQLPSERTCPVGLHMSHGFFSELSDLLAPTYLPRNKAAEPRASPGLADLEGLHAKARMLLVLSGLDSLAEQSETWVKKVQDGGRGDDLKVERYPDMKHGWTQMPESWLNEEEKRTRRQIFTKTVRFTKDIWAGKDTADAGELKLTEPPAVE</sequence>
<dbReference type="Pfam" id="PF07859">
    <property type="entry name" value="Abhydrolase_3"/>
    <property type="match status" value="1"/>
</dbReference>
<evidence type="ECO:0000313" key="3">
    <source>
        <dbReference type="Proteomes" id="UP000799772"/>
    </source>
</evidence>
<dbReference type="SUPFAM" id="SSF53474">
    <property type="entry name" value="alpha/beta-Hydrolases"/>
    <property type="match status" value="1"/>
</dbReference>
<proteinExistence type="predicted"/>
<evidence type="ECO:0000313" key="2">
    <source>
        <dbReference type="EMBL" id="KAF2104878.1"/>
    </source>
</evidence>
<evidence type="ECO:0000259" key="1">
    <source>
        <dbReference type="Pfam" id="PF07859"/>
    </source>
</evidence>
<dbReference type="GO" id="GO:0016787">
    <property type="term" value="F:hydrolase activity"/>
    <property type="evidence" value="ECO:0007669"/>
    <property type="project" value="InterPro"/>
</dbReference>
<dbReference type="PANTHER" id="PTHR23024:SF24">
    <property type="entry name" value="ALPHA_BETA HYDROLASE FOLD-3 DOMAIN-CONTAINING PROTEIN"/>
    <property type="match status" value="1"/>
</dbReference>
<dbReference type="OrthoDB" id="408631at2759"/>
<reference evidence="2" key="1">
    <citation type="journal article" date="2020" name="Stud. Mycol.">
        <title>101 Dothideomycetes genomes: a test case for predicting lifestyles and emergence of pathogens.</title>
        <authorList>
            <person name="Haridas S."/>
            <person name="Albert R."/>
            <person name="Binder M."/>
            <person name="Bloem J."/>
            <person name="Labutti K."/>
            <person name="Salamov A."/>
            <person name="Andreopoulos B."/>
            <person name="Baker S."/>
            <person name="Barry K."/>
            <person name="Bills G."/>
            <person name="Bluhm B."/>
            <person name="Cannon C."/>
            <person name="Castanera R."/>
            <person name="Culley D."/>
            <person name="Daum C."/>
            <person name="Ezra D."/>
            <person name="Gonzalez J."/>
            <person name="Henrissat B."/>
            <person name="Kuo A."/>
            <person name="Liang C."/>
            <person name="Lipzen A."/>
            <person name="Lutzoni F."/>
            <person name="Magnuson J."/>
            <person name="Mondo S."/>
            <person name="Nolan M."/>
            <person name="Ohm R."/>
            <person name="Pangilinan J."/>
            <person name="Park H.-J."/>
            <person name="Ramirez L."/>
            <person name="Alfaro M."/>
            <person name="Sun H."/>
            <person name="Tritt A."/>
            <person name="Yoshinaga Y."/>
            <person name="Zwiers L.-H."/>
            <person name="Turgeon B."/>
            <person name="Goodwin S."/>
            <person name="Spatafora J."/>
            <person name="Crous P."/>
            <person name="Grigoriev I."/>
        </authorList>
    </citation>
    <scope>NUCLEOTIDE SEQUENCE</scope>
    <source>
        <strain evidence="2">CBS 133067</strain>
    </source>
</reference>
<dbReference type="AlphaFoldDB" id="A0A9P4MB93"/>
<gene>
    <name evidence="2" type="ORF">NA57DRAFT_29978</name>
</gene>
<dbReference type="Gene3D" id="3.40.50.1820">
    <property type="entry name" value="alpha/beta hydrolase"/>
    <property type="match status" value="1"/>
</dbReference>
<dbReference type="PANTHER" id="PTHR23024">
    <property type="entry name" value="ARYLACETAMIDE DEACETYLASE"/>
    <property type="match status" value="1"/>
</dbReference>
<dbReference type="Proteomes" id="UP000799772">
    <property type="component" value="Unassembled WGS sequence"/>
</dbReference>
<dbReference type="InterPro" id="IPR050466">
    <property type="entry name" value="Carboxylest/Gibb_receptor"/>
</dbReference>
<dbReference type="InterPro" id="IPR013094">
    <property type="entry name" value="AB_hydrolase_3"/>
</dbReference>
<feature type="domain" description="Alpha/beta hydrolase fold-3" evidence="1">
    <location>
        <begin position="76"/>
        <end position="329"/>
    </location>
</feature>
<accession>A0A9P4MB93</accession>
<dbReference type="EMBL" id="ML978121">
    <property type="protein sequence ID" value="KAF2104878.1"/>
    <property type="molecule type" value="Genomic_DNA"/>
</dbReference>